<name>A0A2S9XSK8_9BACT</name>
<accession>A0A2S9XSK8</accession>
<sequence>MAAGRKDELQTISTADRDGGYTQSGGGNHNQNSGDYNQSASSMVERGILDVVTLSKVLKSRNS</sequence>
<feature type="region of interest" description="Disordered" evidence="1">
    <location>
        <begin position="1"/>
        <end position="41"/>
    </location>
</feature>
<reference evidence="2 3" key="1">
    <citation type="submission" date="2018-03" db="EMBL/GenBank/DDBJ databases">
        <title>Draft Genome Sequences of the Obligatory Marine Myxobacteria Enhygromyxa salina SWB005.</title>
        <authorList>
            <person name="Poehlein A."/>
            <person name="Moghaddam J.A."/>
            <person name="Harms H."/>
            <person name="Alanjari M."/>
            <person name="Koenig G.M."/>
            <person name="Daniel R."/>
            <person name="Schaeberle T.F."/>
        </authorList>
    </citation>
    <scope>NUCLEOTIDE SEQUENCE [LARGE SCALE GENOMIC DNA]</scope>
    <source>
        <strain evidence="2 3">SWB005</strain>
    </source>
</reference>
<organism evidence="2 3">
    <name type="scientific">Enhygromyxa salina</name>
    <dbReference type="NCBI Taxonomy" id="215803"/>
    <lineage>
        <taxon>Bacteria</taxon>
        <taxon>Pseudomonadati</taxon>
        <taxon>Myxococcota</taxon>
        <taxon>Polyangia</taxon>
        <taxon>Nannocystales</taxon>
        <taxon>Nannocystaceae</taxon>
        <taxon>Enhygromyxa</taxon>
    </lineage>
</organism>
<evidence type="ECO:0000313" key="3">
    <source>
        <dbReference type="Proteomes" id="UP000237968"/>
    </source>
</evidence>
<evidence type="ECO:0000256" key="1">
    <source>
        <dbReference type="SAM" id="MobiDB-lite"/>
    </source>
</evidence>
<dbReference type="Proteomes" id="UP000237968">
    <property type="component" value="Unassembled WGS sequence"/>
</dbReference>
<feature type="compositionally biased region" description="Basic and acidic residues" evidence="1">
    <location>
        <begin position="1"/>
        <end position="19"/>
    </location>
</feature>
<protein>
    <submittedName>
        <fullName evidence="2">Uncharacterized protein</fullName>
    </submittedName>
</protein>
<keyword evidence="3" id="KW-1185">Reference proteome</keyword>
<dbReference type="EMBL" id="PVNK01000166">
    <property type="protein sequence ID" value="PRP95854.1"/>
    <property type="molecule type" value="Genomic_DNA"/>
</dbReference>
<dbReference type="AlphaFoldDB" id="A0A2S9XSK8"/>
<evidence type="ECO:0000313" key="2">
    <source>
        <dbReference type="EMBL" id="PRP95854.1"/>
    </source>
</evidence>
<proteinExistence type="predicted"/>
<comment type="caution">
    <text evidence="2">The sequence shown here is derived from an EMBL/GenBank/DDBJ whole genome shotgun (WGS) entry which is preliminary data.</text>
</comment>
<gene>
    <name evidence="2" type="ORF">ENSA5_37230</name>
</gene>
<dbReference type="RefSeq" id="WP_146155860.1">
    <property type="nucleotide sequence ID" value="NZ_PVNK01000166.1"/>
</dbReference>